<comment type="similarity">
    <text evidence="2">Belongs to the bacterial solute-binding protein 2 family.</text>
</comment>
<dbReference type="PROSITE" id="PS51257">
    <property type="entry name" value="PROKAR_LIPOPROTEIN"/>
    <property type="match status" value="1"/>
</dbReference>
<dbReference type="Pfam" id="PF13407">
    <property type="entry name" value="Peripla_BP_4"/>
    <property type="match status" value="1"/>
</dbReference>
<dbReference type="RefSeq" id="WP_214157616.1">
    <property type="nucleotide sequence ID" value="NZ_JAHBAY010000008.1"/>
</dbReference>
<evidence type="ECO:0000256" key="3">
    <source>
        <dbReference type="SAM" id="SignalP"/>
    </source>
</evidence>
<comment type="subcellular location">
    <subcellularLocation>
        <location evidence="1">Cell envelope</location>
    </subcellularLocation>
</comment>
<sequence length="325" mass="33156">MIRTGKVMLAAVCALAVLTACSEGGRVKQPDEGEGGAGDNSGYTIAMITHETPGDSFWDTVRAGAEQAAKNTGIDLKYSNDPDAGKQAVLIQNAVDSRVDGIATTLVTPDALAGSVKAAADAGIPLVGLNAGIDDYQRLGAQMFFGSDETVAGTAAGERIAAEGAKHPLCVIHQAGSVSLEARCAGVASKLPGTENLQVNGADDAAVVSTLQAKLAQDDSIDYVVGLSAPIALDAIKALDASGSDAKLAAFDLNQATAQAIQDGSLEFAVDQQPYMQGFMAVTSLYLNLKNGNDLGGGEAVLTGPSFVDGDNIDQILPFVQNGTR</sequence>
<dbReference type="InterPro" id="IPR025997">
    <property type="entry name" value="SBP_2_dom"/>
</dbReference>
<dbReference type="SUPFAM" id="SSF53822">
    <property type="entry name" value="Periplasmic binding protein-like I"/>
    <property type="match status" value="1"/>
</dbReference>
<dbReference type="Gene3D" id="3.40.50.2300">
    <property type="match status" value="2"/>
</dbReference>
<name>A0ABS5TMC7_9ACTN</name>
<feature type="domain" description="Periplasmic binding protein" evidence="4">
    <location>
        <begin position="45"/>
        <end position="290"/>
    </location>
</feature>
<dbReference type="PANTHER" id="PTHR30036">
    <property type="entry name" value="D-XYLOSE-BINDING PERIPLASMIC PROTEIN"/>
    <property type="match status" value="1"/>
</dbReference>
<feature type="chain" id="PRO_5047133481" evidence="3">
    <location>
        <begin position="23"/>
        <end position="325"/>
    </location>
</feature>
<dbReference type="PANTHER" id="PTHR30036:SF7">
    <property type="entry name" value="ABC TRANSPORTER PERIPLASMIC-BINDING PROTEIN YPHF"/>
    <property type="match status" value="1"/>
</dbReference>
<accession>A0ABS5TMC7</accession>
<gene>
    <name evidence="5" type="ORF">KIH74_20480</name>
</gene>
<keyword evidence="3" id="KW-0732">Signal</keyword>
<keyword evidence="6" id="KW-1185">Reference proteome</keyword>
<protein>
    <submittedName>
        <fullName evidence="5">Substrate-binding domain-containing protein</fullName>
    </submittedName>
</protein>
<evidence type="ECO:0000256" key="2">
    <source>
        <dbReference type="ARBA" id="ARBA00007639"/>
    </source>
</evidence>
<feature type="signal peptide" evidence="3">
    <location>
        <begin position="1"/>
        <end position="22"/>
    </location>
</feature>
<evidence type="ECO:0000313" key="6">
    <source>
        <dbReference type="Proteomes" id="UP001197247"/>
    </source>
</evidence>
<dbReference type="InterPro" id="IPR050555">
    <property type="entry name" value="Bact_Solute-Bind_Prot2"/>
</dbReference>
<dbReference type="Proteomes" id="UP001197247">
    <property type="component" value="Unassembled WGS sequence"/>
</dbReference>
<proteinExistence type="inferred from homology"/>
<evidence type="ECO:0000313" key="5">
    <source>
        <dbReference type="EMBL" id="MBT0771326.1"/>
    </source>
</evidence>
<evidence type="ECO:0000256" key="1">
    <source>
        <dbReference type="ARBA" id="ARBA00004196"/>
    </source>
</evidence>
<dbReference type="EMBL" id="JAHBAY010000008">
    <property type="protein sequence ID" value="MBT0771326.1"/>
    <property type="molecule type" value="Genomic_DNA"/>
</dbReference>
<evidence type="ECO:0000259" key="4">
    <source>
        <dbReference type="Pfam" id="PF13407"/>
    </source>
</evidence>
<dbReference type="InterPro" id="IPR028082">
    <property type="entry name" value="Peripla_BP_I"/>
</dbReference>
<organism evidence="5 6">
    <name type="scientific">Kineosporia corallincola</name>
    <dbReference type="NCBI Taxonomy" id="2835133"/>
    <lineage>
        <taxon>Bacteria</taxon>
        <taxon>Bacillati</taxon>
        <taxon>Actinomycetota</taxon>
        <taxon>Actinomycetes</taxon>
        <taxon>Kineosporiales</taxon>
        <taxon>Kineosporiaceae</taxon>
        <taxon>Kineosporia</taxon>
    </lineage>
</organism>
<reference evidence="5 6" key="1">
    <citation type="submission" date="2021-05" db="EMBL/GenBank/DDBJ databases">
        <title>Kineosporia and Streptomyces sp. nov. two new marine actinobacteria isolated from Coral.</title>
        <authorList>
            <person name="Buangrab K."/>
            <person name="Sutthacheep M."/>
            <person name="Yeemin T."/>
            <person name="Harunari E."/>
            <person name="Igarashi Y."/>
            <person name="Kanchanasin P."/>
            <person name="Tanasupawat S."/>
            <person name="Phongsopitanun W."/>
        </authorList>
    </citation>
    <scope>NUCLEOTIDE SEQUENCE [LARGE SCALE GENOMIC DNA]</scope>
    <source>
        <strain evidence="5 6">J2-2</strain>
    </source>
</reference>
<comment type="caution">
    <text evidence="5">The sequence shown here is derived from an EMBL/GenBank/DDBJ whole genome shotgun (WGS) entry which is preliminary data.</text>
</comment>